<dbReference type="InterPro" id="IPR027417">
    <property type="entry name" value="P-loop_NTPase"/>
</dbReference>
<dbReference type="PANTHER" id="PTHR45629">
    <property type="entry name" value="SNF2/RAD54 FAMILY MEMBER"/>
    <property type="match status" value="1"/>
</dbReference>
<feature type="non-terminal residue" evidence="3">
    <location>
        <position position="1"/>
    </location>
</feature>
<reference evidence="3 4" key="1">
    <citation type="submission" date="2024-05" db="EMBL/GenBank/DDBJ databases">
        <title>Genome sequencing and assembly of Indian major carp, Cirrhinus mrigala (Hamilton, 1822).</title>
        <authorList>
            <person name="Mohindra V."/>
            <person name="Chowdhury L.M."/>
            <person name="Lal K."/>
            <person name="Jena J.K."/>
        </authorList>
    </citation>
    <scope>NUCLEOTIDE SEQUENCE [LARGE SCALE GENOMIC DNA]</scope>
    <source>
        <strain evidence="3">CM1030</strain>
        <tissue evidence="3">Blood</tissue>
    </source>
</reference>
<dbReference type="AlphaFoldDB" id="A0ABD0QX94"/>
<evidence type="ECO:0000256" key="1">
    <source>
        <dbReference type="ARBA" id="ARBA00022806"/>
    </source>
</evidence>
<sequence length="78" mass="8606">RIENSYGCIMADEMGLGKTLQCITLIPDFKPEIDKAIVVSPSSLVRNWYNEVGKWLGGRVQPLAIDGGSKNEIDRKLG</sequence>
<feature type="non-terminal residue" evidence="3">
    <location>
        <position position="78"/>
    </location>
</feature>
<keyword evidence="1" id="KW-0547">Nucleotide-binding</keyword>
<dbReference type="Proteomes" id="UP001529510">
    <property type="component" value="Unassembled WGS sequence"/>
</dbReference>
<keyword evidence="1" id="KW-0378">Hydrolase</keyword>
<dbReference type="InterPro" id="IPR000330">
    <property type="entry name" value="SNF2_N"/>
</dbReference>
<dbReference type="GO" id="GO:0004386">
    <property type="term" value="F:helicase activity"/>
    <property type="evidence" value="ECO:0007669"/>
    <property type="project" value="UniProtKB-KW"/>
</dbReference>
<keyword evidence="1" id="KW-0067">ATP-binding</keyword>
<dbReference type="EMBL" id="JAMKFB020000006">
    <property type="protein sequence ID" value="KAL0190280.1"/>
    <property type="molecule type" value="Genomic_DNA"/>
</dbReference>
<feature type="domain" description="SNF2 N-terminal" evidence="2">
    <location>
        <begin position="4"/>
        <end position="71"/>
    </location>
</feature>
<gene>
    <name evidence="3" type="ORF">M9458_012978</name>
</gene>
<evidence type="ECO:0000313" key="4">
    <source>
        <dbReference type="Proteomes" id="UP001529510"/>
    </source>
</evidence>
<keyword evidence="4" id="KW-1185">Reference proteome</keyword>
<name>A0ABD0QX94_CIRMR</name>
<dbReference type="PANTHER" id="PTHR45629:SF7">
    <property type="entry name" value="DNA EXCISION REPAIR PROTEIN ERCC-6-RELATED"/>
    <property type="match status" value="1"/>
</dbReference>
<evidence type="ECO:0000259" key="2">
    <source>
        <dbReference type="Pfam" id="PF00176"/>
    </source>
</evidence>
<keyword evidence="1" id="KW-0347">Helicase</keyword>
<organism evidence="3 4">
    <name type="scientific">Cirrhinus mrigala</name>
    <name type="common">Mrigala</name>
    <dbReference type="NCBI Taxonomy" id="683832"/>
    <lineage>
        <taxon>Eukaryota</taxon>
        <taxon>Metazoa</taxon>
        <taxon>Chordata</taxon>
        <taxon>Craniata</taxon>
        <taxon>Vertebrata</taxon>
        <taxon>Euteleostomi</taxon>
        <taxon>Actinopterygii</taxon>
        <taxon>Neopterygii</taxon>
        <taxon>Teleostei</taxon>
        <taxon>Ostariophysi</taxon>
        <taxon>Cypriniformes</taxon>
        <taxon>Cyprinidae</taxon>
        <taxon>Labeoninae</taxon>
        <taxon>Labeonini</taxon>
        <taxon>Cirrhinus</taxon>
    </lineage>
</organism>
<dbReference type="SUPFAM" id="SSF52540">
    <property type="entry name" value="P-loop containing nucleoside triphosphate hydrolases"/>
    <property type="match status" value="1"/>
</dbReference>
<comment type="caution">
    <text evidence="3">The sequence shown here is derived from an EMBL/GenBank/DDBJ whole genome shotgun (WGS) entry which is preliminary data.</text>
</comment>
<proteinExistence type="predicted"/>
<dbReference type="Gene3D" id="3.40.50.10810">
    <property type="entry name" value="Tandem AAA-ATPase domain"/>
    <property type="match status" value="1"/>
</dbReference>
<dbReference type="InterPro" id="IPR050496">
    <property type="entry name" value="SNF2_RAD54_helicase_repair"/>
</dbReference>
<protein>
    <recommendedName>
        <fullName evidence="2">SNF2 N-terminal domain-containing protein</fullName>
    </recommendedName>
</protein>
<dbReference type="Pfam" id="PF00176">
    <property type="entry name" value="SNF2-rel_dom"/>
    <property type="match status" value="1"/>
</dbReference>
<evidence type="ECO:0000313" key="3">
    <source>
        <dbReference type="EMBL" id="KAL0190280.1"/>
    </source>
</evidence>
<accession>A0ABD0QX94</accession>
<dbReference type="InterPro" id="IPR038718">
    <property type="entry name" value="SNF2-like_sf"/>
</dbReference>